<feature type="compositionally biased region" description="Polar residues" evidence="2">
    <location>
        <begin position="40"/>
        <end position="51"/>
    </location>
</feature>
<protein>
    <submittedName>
        <fullName evidence="3">Uncharacterized protein</fullName>
    </submittedName>
</protein>
<organism evidence="3 4">
    <name type="scientific">Porites lobata</name>
    <dbReference type="NCBI Taxonomy" id="104759"/>
    <lineage>
        <taxon>Eukaryota</taxon>
        <taxon>Metazoa</taxon>
        <taxon>Cnidaria</taxon>
        <taxon>Anthozoa</taxon>
        <taxon>Hexacorallia</taxon>
        <taxon>Scleractinia</taxon>
        <taxon>Fungiina</taxon>
        <taxon>Poritidae</taxon>
        <taxon>Porites</taxon>
    </lineage>
</organism>
<keyword evidence="4" id="KW-1185">Reference proteome</keyword>
<reference evidence="3 4" key="1">
    <citation type="submission" date="2022-05" db="EMBL/GenBank/DDBJ databases">
        <authorList>
            <consortium name="Genoscope - CEA"/>
            <person name="William W."/>
        </authorList>
    </citation>
    <scope>NUCLEOTIDE SEQUENCE [LARGE SCALE GENOMIC DNA]</scope>
</reference>
<feature type="region of interest" description="Disordered" evidence="2">
    <location>
        <begin position="86"/>
        <end position="130"/>
    </location>
</feature>
<name>A0ABN8RBG2_9CNID</name>
<comment type="similarity">
    <text evidence="1">Belongs to the sprouty family.</text>
</comment>
<dbReference type="InterPro" id="IPR007875">
    <property type="entry name" value="Sprouty"/>
</dbReference>
<dbReference type="InterPro" id="IPR051192">
    <property type="entry name" value="Sprouty_domain"/>
</dbReference>
<dbReference type="Proteomes" id="UP001159405">
    <property type="component" value="Unassembled WGS sequence"/>
</dbReference>
<feature type="region of interest" description="Disordered" evidence="2">
    <location>
        <begin position="27"/>
        <end position="61"/>
    </location>
</feature>
<sequence>MQKEERATSSSQIDVDERGEYCIIKPDYLPNGVKTRKDTQTATQGTYSRNVQQEKDKTKVPPKLKVQRSISSPEQLVRSLYMNDKQSAAQTNGTQRSSGRFVVGPARRSTGHVKLGSRRSTGSLTGREPPPPLRYFAYLGRLHPTSKAPQLPRGRLPSAHDILADRPVILTSTSIVSPYATNVICREIEELEEQEAPADYNDLLDCCTCMCLVKALFYHCTKDTKDEGQLADDPCSCQGPVGECVGRWGIMGILSLFLPCLLCYLPFEACFKCQECMKKEAPVESNNSDRLPAKKSSNMHQYRRRSSLSEILESLSETRTPLCQEGSLRQHPALQDLKNNKTLRRCKSNPEKKKYQKSPQEWQRILDKERGYITDLIADNEPAPIRAQPQLSYFAYLGSSDPRRKDISQ</sequence>
<dbReference type="PANTHER" id="PTHR12365">
    <property type="entry name" value="SPROUTY"/>
    <property type="match status" value="1"/>
</dbReference>
<dbReference type="PANTHER" id="PTHR12365:SF7">
    <property type="entry name" value="PROTEIN SPROUTY"/>
    <property type="match status" value="1"/>
</dbReference>
<evidence type="ECO:0000313" key="3">
    <source>
        <dbReference type="EMBL" id="CAH3176735.1"/>
    </source>
</evidence>
<feature type="compositionally biased region" description="Polar residues" evidence="2">
    <location>
        <begin position="86"/>
        <end position="98"/>
    </location>
</feature>
<evidence type="ECO:0000313" key="4">
    <source>
        <dbReference type="Proteomes" id="UP001159405"/>
    </source>
</evidence>
<accession>A0ABN8RBG2</accession>
<dbReference type="PROSITE" id="PS51227">
    <property type="entry name" value="SPR"/>
    <property type="match status" value="1"/>
</dbReference>
<comment type="caution">
    <text evidence="3">The sequence shown here is derived from an EMBL/GenBank/DDBJ whole genome shotgun (WGS) entry which is preliminary data.</text>
</comment>
<gene>
    <name evidence="3" type="ORF">PLOB_00018391</name>
</gene>
<proteinExistence type="inferred from homology"/>
<evidence type="ECO:0000256" key="2">
    <source>
        <dbReference type="SAM" id="MobiDB-lite"/>
    </source>
</evidence>
<dbReference type="Pfam" id="PF05210">
    <property type="entry name" value="Sprouty"/>
    <property type="match status" value="1"/>
</dbReference>
<evidence type="ECO:0000256" key="1">
    <source>
        <dbReference type="ARBA" id="ARBA00010964"/>
    </source>
</evidence>
<dbReference type="EMBL" id="CALNXK010000216">
    <property type="protein sequence ID" value="CAH3176735.1"/>
    <property type="molecule type" value="Genomic_DNA"/>
</dbReference>